<dbReference type="Proteomes" id="UP001153365">
    <property type="component" value="Unassembled WGS sequence"/>
</dbReference>
<evidence type="ECO:0000313" key="2">
    <source>
        <dbReference type="Proteomes" id="UP001153365"/>
    </source>
</evidence>
<sequence length="113" mass="12843">MSDELLNSLRKQKSTIVRCPNGEIRFLCKGMRTLLEELENFQRSYRDSSDNGGLERKDLMEKFADKFEQGLETLGAMTLKDKLQTANGISYSCNLLKNTMEIIIISLDTEEGA</sequence>
<organism evidence="1 2">
    <name type="scientific">Phakopsora pachyrhizi</name>
    <name type="common">Asian soybean rust disease fungus</name>
    <dbReference type="NCBI Taxonomy" id="170000"/>
    <lineage>
        <taxon>Eukaryota</taxon>
        <taxon>Fungi</taxon>
        <taxon>Dikarya</taxon>
        <taxon>Basidiomycota</taxon>
        <taxon>Pucciniomycotina</taxon>
        <taxon>Pucciniomycetes</taxon>
        <taxon>Pucciniales</taxon>
        <taxon>Phakopsoraceae</taxon>
        <taxon>Phakopsora</taxon>
    </lineage>
</organism>
<gene>
    <name evidence="1" type="ORF">PPACK8108_LOCUS5937</name>
</gene>
<evidence type="ECO:0000313" key="1">
    <source>
        <dbReference type="EMBL" id="CAH7671179.1"/>
    </source>
</evidence>
<proteinExistence type="predicted"/>
<keyword evidence="2" id="KW-1185">Reference proteome</keyword>
<reference evidence="1" key="1">
    <citation type="submission" date="2022-06" db="EMBL/GenBank/DDBJ databases">
        <authorList>
            <consortium name="SYNGENTA / RWTH Aachen University"/>
        </authorList>
    </citation>
    <scope>NUCLEOTIDE SEQUENCE</scope>
</reference>
<dbReference type="AlphaFoldDB" id="A0AAV0ARV6"/>
<protein>
    <submittedName>
        <fullName evidence="1">Uncharacterized protein</fullName>
    </submittedName>
</protein>
<accession>A0AAV0ARV6</accession>
<comment type="caution">
    <text evidence="1">The sequence shown here is derived from an EMBL/GenBank/DDBJ whole genome shotgun (WGS) entry which is preliminary data.</text>
</comment>
<dbReference type="EMBL" id="CALTRL010001148">
    <property type="protein sequence ID" value="CAH7671179.1"/>
    <property type="molecule type" value="Genomic_DNA"/>
</dbReference>
<name>A0AAV0ARV6_PHAPC</name>